<evidence type="ECO:0000256" key="6">
    <source>
        <dbReference type="ARBA" id="ARBA00022990"/>
    </source>
</evidence>
<feature type="compositionally biased region" description="Low complexity" evidence="13">
    <location>
        <begin position="387"/>
        <end position="396"/>
    </location>
</feature>
<sequence length="1018" mass="112740">MDREAKLLLNHAKTLRLHTGNLVSRSRLKKKCPSSPSEELQDCIQATLTDWLSSTKPPPEDLPDTLDCSIPQETDAIPPEEREELKVSVKLFLCEPVQSSIGDAVEMACQTLGVSQLDSVIIAPPGSREGDSQSLADLQPAWEALEALVRNQQIAAIGTSDLDKDLLEQLYNWADMPHRVRYSDALALFCLNQVKPSSNQVNLASCCVMPPDLTAFAKEFDIQLLTHNDPKELISAATFQEAVQEGTQNAVADDWRLEWVLRYSIIVKSRGIIKAKGYLISPPTGRTSRRPLKQAESQCTHLEKGETEHQASPPASTVKRCSRASRLHSPEQAATPVGSTRDPDVSDVESLCSVISDMETPLTRSRRRAKPPCRVYQADEELSEVESCSSAVSAASPGRKTRQSARRKTISRSSDAGAVKMDLAQDSCSSTVSTSSRITRSQRKAAPTRLPTKHTDDSELSDPDSCLSSVSGADVPNSSTRTAARPRRQTGPIPVNIDKAGDRTSLTLTPVRQSSRVAARRKTQVAVEVSAPQSCDSEGFESGPTCLRENRRRRVARTLDSDSDLTDLTPVVCRLLVKNIGGTEKSVEPAEDTSLQDSSLENTVIAEDAECTLLDEEIEQDPKSDRVDVTEETKAERAAVVARRQQEELCEDQKDTSELEKMQERAARVTDRDPFQGDKDGVAADPHLCEGEEEMEAGPVDGDNQQVVECFQVASSKDQYTKVDSLSEDEPEDITVHKRKVISLLDSSEDEEEDEESEVSEAEEESEVSEAEEERGAPSSKPGAADMAVDGLFMIDTRPGQEADGQYYMEEVAEKEKKATEDKAEQEEEEEFVDEEVNDDDNDDTDLLYSSRNPLLKEMSSRIDPGIRIKELGGLYINFDGGKSKAVSGSLAKLKEKKAQDEVMKKSVIGADFEKKDAVPPYQESKQALKLKRRVEKEKTTGDSWFNMKAPELSQELKGDLQVLKMRGSLDSKRFYKKNDRDGFPKYFQVGTVVDNPVDFYHSRIPKKNRKRTMVEEL</sequence>
<evidence type="ECO:0000256" key="12">
    <source>
        <dbReference type="ARBA" id="ARBA00070000"/>
    </source>
</evidence>
<feature type="compositionally biased region" description="Basic residues" evidence="13">
    <location>
        <begin position="399"/>
        <end position="410"/>
    </location>
</feature>
<keyword evidence="5" id="KW-0317">Glutathione biosynthesis</keyword>
<evidence type="ECO:0000256" key="11">
    <source>
        <dbReference type="ARBA" id="ARBA00032926"/>
    </source>
</evidence>
<comment type="similarity">
    <text evidence="3">Belongs to the aldo/keto reductase family. Glutamate--cysteine ligase light chain subfamily.</text>
</comment>
<dbReference type="PANTHER" id="PTHR21686:SF12">
    <property type="entry name" value="DEOXYNUCLEOTIDYLTRANSFERASE TERMINAL-INTERACTING PROTEIN 2"/>
    <property type="match status" value="1"/>
</dbReference>
<comment type="subcellular location">
    <subcellularLocation>
        <location evidence="1">Nucleus</location>
        <location evidence="1">Nucleolus</location>
    </subcellularLocation>
</comment>
<evidence type="ECO:0000256" key="7">
    <source>
        <dbReference type="ARBA" id="ARBA00023242"/>
    </source>
</evidence>
<feature type="region of interest" description="Disordered" evidence="13">
    <location>
        <begin position="387"/>
        <end position="503"/>
    </location>
</feature>
<feature type="region of interest" description="Disordered" evidence="13">
    <location>
        <begin position="283"/>
        <end position="346"/>
    </location>
</feature>
<feature type="compositionally biased region" description="Polar residues" evidence="13">
    <location>
        <begin position="703"/>
        <end position="724"/>
    </location>
</feature>
<feature type="compositionally biased region" description="Polar residues" evidence="13">
    <location>
        <begin position="466"/>
        <end position="482"/>
    </location>
</feature>
<dbReference type="SUPFAM" id="SSF51430">
    <property type="entry name" value="NAD(P)-linked oxidoreductase"/>
    <property type="match status" value="1"/>
</dbReference>
<evidence type="ECO:0000256" key="8">
    <source>
        <dbReference type="ARBA" id="ARBA00030406"/>
    </source>
</evidence>
<dbReference type="InterPro" id="IPR039883">
    <property type="entry name" value="Fcf2/DNTTIP2"/>
</dbReference>
<dbReference type="PANTHER" id="PTHR21686">
    <property type="entry name" value="DEOXYNUCLEOTIDYLTRANSFERASE TERMINAL-INTERACTING PROTEIN 2"/>
    <property type="match status" value="1"/>
</dbReference>
<evidence type="ECO:0000313" key="15">
    <source>
        <dbReference type="EMBL" id="CAG07972.1"/>
    </source>
</evidence>
<feature type="compositionally biased region" description="Acidic residues" evidence="13">
    <location>
        <begin position="747"/>
        <end position="773"/>
    </location>
</feature>
<keyword evidence="7" id="KW-0539">Nucleus</keyword>
<dbReference type="OrthoDB" id="5596051at2759"/>
<feature type="region of interest" description="Disordered" evidence="13">
    <location>
        <begin position="651"/>
        <end position="851"/>
    </location>
</feature>
<dbReference type="GO" id="GO:0006750">
    <property type="term" value="P:glutathione biosynthetic process"/>
    <property type="evidence" value="ECO:0007669"/>
    <property type="project" value="UniProtKB-KW"/>
</dbReference>
<evidence type="ECO:0000256" key="1">
    <source>
        <dbReference type="ARBA" id="ARBA00004604"/>
    </source>
</evidence>
<feature type="compositionally biased region" description="Basic and acidic residues" evidence="13">
    <location>
        <begin position="812"/>
        <end position="823"/>
    </location>
</feature>
<accession>Q4RUG0</accession>
<dbReference type="EMBL" id="CAAE01014995">
    <property type="protein sequence ID" value="CAG07972.1"/>
    <property type="molecule type" value="Genomic_DNA"/>
</dbReference>
<dbReference type="GO" id="GO:0005730">
    <property type="term" value="C:nucleolus"/>
    <property type="evidence" value="ECO:0007669"/>
    <property type="project" value="UniProtKB-SubCell"/>
</dbReference>
<dbReference type="InterPro" id="IPR014810">
    <property type="entry name" value="Fcf2_C"/>
</dbReference>
<dbReference type="GO" id="GO:0035226">
    <property type="term" value="F:glutamate-cysteine ligase catalytic subunit binding"/>
    <property type="evidence" value="ECO:0007669"/>
    <property type="project" value="UniProtKB-ARBA"/>
</dbReference>
<evidence type="ECO:0000256" key="4">
    <source>
        <dbReference type="ARBA" id="ARBA00011532"/>
    </source>
</evidence>
<feature type="domain" description="Fcf2 pre-rRNA processing C-terminal" evidence="14">
    <location>
        <begin position="937"/>
        <end position="1018"/>
    </location>
</feature>
<feature type="non-terminal residue" evidence="15">
    <location>
        <position position="1018"/>
    </location>
</feature>
<protein>
    <recommendedName>
        <fullName evidence="12">Glutamate--cysteine ligase regulatory subunit</fullName>
    </recommendedName>
    <alternativeName>
        <fullName evidence="10">GCS light chain</fullName>
    </alternativeName>
    <alternativeName>
        <fullName evidence="8">Gamma-ECS regulatory subunit</fullName>
    </alternativeName>
    <alternativeName>
        <fullName evidence="11">Gamma-glutamylcysteine synthetase regulatory subunit</fullName>
    </alternativeName>
    <alternativeName>
        <fullName evidence="9">Glutamate--cysteine ligase modifier subunit</fullName>
    </alternativeName>
</protein>
<comment type="pathway">
    <text evidence="2">Sulfur metabolism; glutathione biosynthesis; glutathione from L-cysteine and L-glutamate: step 1/2.</text>
</comment>
<evidence type="ECO:0000256" key="2">
    <source>
        <dbReference type="ARBA" id="ARBA00005006"/>
    </source>
</evidence>
<reference evidence="15" key="2">
    <citation type="submission" date="2004-02" db="EMBL/GenBank/DDBJ databases">
        <authorList>
            <consortium name="Genoscope"/>
            <consortium name="Whitehead Institute Centre for Genome Research"/>
        </authorList>
    </citation>
    <scope>NUCLEOTIDE SEQUENCE</scope>
</reference>
<dbReference type="GO" id="GO:0006979">
    <property type="term" value="P:response to oxidative stress"/>
    <property type="evidence" value="ECO:0007669"/>
    <property type="project" value="UniProtKB-ARBA"/>
</dbReference>
<feature type="compositionally biased region" description="Low complexity" evidence="13">
    <location>
        <begin position="427"/>
        <end position="439"/>
    </location>
</feature>
<evidence type="ECO:0000256" key="3">
    <source>
        <dbReference type="ARBA" id="ARBA00008612"/>
    </source>
</evidence>
<dbReference type="GO" id="GO:0017109">
    <property type="term" value="C:glutamate-cysteine ligase complex"/>
    <property type="evidence" value="ECO:0007669"/>
    <property type="project" value="UniProtKB-ARBA"/>
</dbReference>
<evidence type="ECO:0000256" key="9">
    <source>
        <dbReference type="ARBA" id="ARBA00031154"/>
    </source>
</evidence>
<evidence type="ECO:0000256" key="13">
    <source>
        <dbReference type="SAM" id="MobiDB-lite"/>
    </source>
</evidence>
<dbReference type="Gene3D" id="3.20.20.100">
    <property type="entry name" value="NADP-dependent oxidoreductase domain"/>
    <property type="match status" value="1"/>
</dbReference>
<feature type="compositionally biased region" description="Basic and acidic residues" evidence="13">
    <location>
        <begin position="651"/>
        <end position="690"/>
    </location>
</feature>
<dbReference type="GO" id="GO:0006396">
    <property type="term" value="P:RNA processing"/>
    <property type="evidence" value="ECO:0007669"/>
    <property type="project" value="TreeGrafter"/>
</dbReference>
<keyword evidence="6" id="KW-0007">Acetylation</keyword>
<reference evidence="15" key="1">
    <citation type="journal article" date="2004" name="Nature">
        <title>Genome duplication in the teleost fish Tetraodon nigroviridis reveals the early vertebrate proto-karyotype.</title>
        <authorList>
            <person name="Jaillon O."/>
            <person name="Aury J.-M."/>
            <person name="Brunet F."/>
            <person name="Petit J.-L."/>
            <person name="Stange-Thomann N."/>
            <person name="Mauceli E."/>
            <person name="Bouneau L."/>
            <person name="Fischer C."/>
            <person name="Ozouf-Costaz C."/>
            <person name="Bernot A."/>
            <person name="Nicaud S."/>
            <person name="Jaffe D."/>
            <person name="Fisher S."/>
            <person name="Lutfalla G."/>
            <person name="Dossat C."/>
            <person name="Segurens B."/>
            <person name="Dasilva C."/>
            <person name="Salanoubat M."/>
            <person name="Levy M."/>
            <person name="Boudet N."/>
            <person name="Castellano S."/>
            <person name="Anthouard V."/>
            <person name="Jubin C."/>
            <person name="Castelli V."/>
            <person name="Katinka M."/>
            <person name="Vacherie B."/>
            <person name="Biemont C."/>
            <person name="Skalli Z."/>
            <person name="Cattolico L."/>
            <person name="Poulain J."/>
            <person name="De Berardinis V."/>
            <person name="Cruaud C."/>
            <person name="Duprat S."/>
            <person name="Brottier P."/>
            <person name="Coutanceau J.-P."/>
            <person name="Gouzy J."/>
            <person name="Parra G."/>
            <person name="Lardier G."/>
            <person name="Chapple C."/>
            <person name="McKernan K.J."/>
            <person name="McEwan P."/>
            <person name="Bosak S."/>
            <person name="Kellis M."/>
            <person name="Volff J.-N."/>
            <person name="Guigo R."/>
            <person name="Zody M.C."/>
            <person name="Mesirov J."/>
            <person name="Lindblad-Toh K."/>
            <person name="Birren B."/>
            <person name="Nusbaum C."/>
            <person name="Kahn D."/>
            <person name="Robinson-Rechavi M."/>
            <person name="Laudet V."/>
            <person name="Schachter V."/>
            <person name="Quetier F."/>
            <person name="Saurin W."/>
            <person name="Scarpelli C."/>
            <person name="Wincker P."/>
            <person name="Lander E.S."/>
            <person name="Weissenbach J."/>
            <person name="Roest Crollius H."/>
        </authorList>
    </citation>
    <scope>NUCLEOTIDE SEQUENCE [LARGE SCALE GENOMIC DNA]</scope>
</reference>
<dbReference type="AlphaFoldDB" id="Q4RUG0"/>
<comment type="subunit">
    <text evidence="4">Heterodimer of a catalytic heavy chain and a regulatory light chain.</text>
</comment>
<dbReference type="Pfam" id="PF08698">
    <property type="entry name" value="Fcf2"/>
    <property type="match status" value="1"/>
</dbReference>
<evidence type="ECO:0000256" key="10">
    <source>
        <dbReference type="ARBA" id="ARBA00031732"/>
    </source>
</evidence>
<evidence type="ECO:0000259" key="14">
    <source>
        <dbReference type="Pfam" id="PF08698"/>
    </source>
</evidence>
<dbReference type="InterPro" id="IPR036812">
    <property type="entry name" value="NAD(P)_OxRdtase_dom_sf"/>
</dbReference>
<dbReference type="KEGG" id="tng:GSTEN00028809G001"/>
<feature type="compositionally biased region" description="Acidic residues" evidence="13">
    <location>
        <begin position="824"/>
        <end position="846"/>
    </location>
</feature>
<comment type="caution">
    <text evidence="15">The sequence shown here is derived from an EMBL/GenBank/DDBJ whole genome shotgun (WGS) entry which is preliminary data.</text>
</comment>
<dbReference type="FunFam" id="3.20.20.100:FF:000012">
    <property type="entry name" value="Glutamate--cysteine ligase regulatory subunit"/>
    <property type="match status" value="1"/>
</dbReference>
<organism evidence="15">
    <name type="scientific">Tetraodon nigroviridis</name>
    <name type="common">Spotted green pufferfish</name>
    <name type="synonym">Chelonodon nigroviridis</name>
    <dbReference type="NCBI Taxonomy" id="99883"/>
    <lineage>
        <taxon>Eukaryota</taxon>
        <taxon>Metazoa</taxon>
        <taxon>Chordata</taxon>
        <taxon>Craniata</taxon>
        <taxon>Vertebrata</taxon>
        <taxon>Euteleostomi</taxon>
        <taxon>Actinopterygii</taxon>
        <taxon>Neopterygii</taxon>
        <taxon>Teleostei</taxon>
        <taxon>Neoteleostei</taxon>
        <taxon>Acanthomorphata</taxon>
        <taxon>Eupercaria</taxon>
        <taxon>Tetraodontiformes</taxon>
        <taxon>Tetradontoidea</taxon>
        <taxon>Tetraodontidae</taxon>
        <taxon>Tetraodon</taxon>
    </lineage>
</organism>
<proteinExistence type="inferred from homology"/>
<evidence type="ECO:0000256" key="5">
    <source>
        <dbReference type="ARBA" id="ARBA00022684"/>
    </source>
</evidence>
<dbReference type="GO" id="GO:0003723">
    <property type="term" value="F:RNA binding"/>
    <property type="evidence" value="ECO:0007669"/>
    <property type="project" value="TreeGrafter"/>
</dbReference>
<name>Q4RUG0_TETNG</name>
<gene>
    <name evidence="15" type="ORF">GSTENG00028809001</name>
</gene>